<evidence type="ECO:0000256" key="1">
    <source>
        <dbReference type="ARBA" id="ARBA00004141"/>
    </source>
</evidence>
<dbReference type="Gene3D" id="3.40.50.10490">
    <property type="entry name" value="Glucose-6-phosphate isomerase like protein, domain 1"/>
    <property type="match status" value="1"/>
</dbReference>
<gene>
    <name evidence="13" type="primary">yrbG</name>
    <name evidence="13" type="ORF">NCTC9044_01242</name>
</gene>
<name>A0A3S4NPC2_ECOLX</name>
<comment type="subcellular location">
    <subcellularLocation>
        <location evidence="1">Membrane</location>
        <topology evidence="1">Multi-pass membrane protein</topology>
    </subcellularLocation>
</comment>
<dbReference type="NCBIfam" id="TIGR00367">
    <property type="entry name" value="calcium/sodium antiporter"/>
    <property type="match status" value="1"/>
</dbReference>
<feature type="transmembrane region" description="Helical" evidence="11">
    <location>
        <begin position="300"/>
        <end position="319"/>
    </location>
</feature>
<feature type="transmembrane region" description="Helical" evidence="11">
    <location>
        <begin position="68"/>
        <end position="90"/>
    </location>
</feature>
<dbReference type="FunFam" id="3.40.50.10490:FF:000011">
    <property type="entry name" value="Arabinose 5-phosphate isomerase"/>
    <property type="match status" value="1"/>
</dbReference>
<dbReference type="InterPro" id="IPR004481">
    <property type="entry name" value="K/Na/Ca-exchanger"/>
</dbReference>
<feature type="transmembrane region" description="Helical" evidence="11">
    <location>
        <begin position="200"/>
        <end position="219"/>
    </location>
</feature>
<feature type="transmembrane region" description="Helical" evidence="11">
    <location>
        <begin position="239"/>
        <end position="264"/>
    </location>
</feature>
<feature type="transmembrane region" description="Helical" evidence="11">
    <location>
        <begin position="35"/>
        <end position="56"/>
    </location>
</feature>
<evidence type="ECO:0000256" key="2">
    <source>
        <dbReference type="ARBA" id="ARBA00008165"/>
    </source>
</evidence>
<dbReference type="EC" id="5.3.1.13" evidence="4"/>
<dbReference type="InterPro" id="IPR001347">
    <property type="entry name" value="SIS_dom"/>
</dbReference>
<dbReference type="AlphaFoldDB" id="A0A3S4NPC2"/>
<dbReference type="GO" id="GO:0009103">
    <property type="term" value="P:lipopolysaccharide biosynthetic process"/>
    <property type="evidence" value="ECO:0007669"/>
    <property type="project" value="UniProtKB-KW"/>
</dbReference>
<dbReference type="PANTHER" id="PTHR42745:SF1">
    <property type="entry name" value="ARABINOSE 5-PHOSPHATE ISOMERASE KDSD"/>
    <property type="match status" value="1"/>
</dbReference>
<dbReference type="InterPro" id="IPR004837">
    <property type="entry name" value="NaCa_Exmemb"/>
</dbReference>
<dbReference type="NCBIfam" id="TIGR00393">
    <property type="entry name" value="kpsF"/>
    <property type="match status" value="1"/>
</dbReference>
<dbReference type="Pfam" id="PF01699">
    <property type="entry name" value="Na_Ca_ex"/>
    <property type="match status" value="2"/>
</dbReference>
<dbReference type="PROSITE" id="PS51464">
    <property type="entry name" value="SIS"/>
    <property type="match status" value="1"/>
</dbReference>
<proteinExistence type="inferred from homology"/>
<dbReference type="GO" id="GO:0097367">
    <property type="term" value="F:carbohydrate derivative binding"/>
    <property type="evidence" value="ECO:0007669"/>
    <property type="project" value="InterPro"/>
</dbReference>
<keyword evidence="8 11" id="KW-1133">Transmembrane helix</keyword>
<evidence type="ECO:0000256" key="6">
    <source>
        <dbReference type="ARBA" id="ARBA00022737"/>
    </source>
</evidence>
<protein>
    <recommendedName>
        <fullName evidence="4">arabinose-5-phosphate isomerase</fullName>
        <ecNumber evidence="4">5.3.1.13</ecNumber>
    </recommendedName>
</protein>
<dbReference type="Gene3D" id="1.20.1420.30">
    <property type="entry name" value="NCX, central ion-binding region"/>
    <property type="match status" value="1"/>
</dbReference>
<dbReference type="GO" id="GO:0016020">
    <property type="term" value="C:membrane"/>
    <property type="evidence" value="ECO:0007669"/>
    <property type="project" value="UniProtKB-SubCell"/>
</dbReference>
<dbReference type="PANTHER" id="PTHR42745">
    <property type="match status" value="1"/>
</dbReference>
<keyword evidence="9" id="KW-0129">CBS domain</keyword>
<feature type="transmembrane region" description="Helical" evidence="11">
    <location>
        <begin position="129"/>
        <end position="150"/>
    </location>
</feature>
<dbReference type="InterPro" id="IPR004800">
    <property type="entry name" value="KdsD/KpsF-type"/>
</dbReference>
<evidence type="ECO:0000256" key="3">
    <source>
        <dbReference type="ARBA" id="ARBA00011881"/>
    </source>
</evidence>
<evidence type="ECO:0000256" key="11">
    <source>
        <dbReference type="SAM" id="Phobius"/>
    </source>
</evidence>
<dbReference type="InterPro" id="IPR046348">
    <property type="entry name" value="SIS_dom_sf"/>
</dbReference>
<dbReference type="InterPro" id="IPR035474">
    <property type="entry name" value="SIS_Kpsf"/>
</dbReference>
<keyword evidence="5 11" id="KW-0812">Transmembrane</keyword>
<dbReference type="InterPro" id="IPR044880">
    <property type="entry name" value="NCX_ion-bd_dom_sf"/>
</dbReference>
<dbReference type="NCBIfam" id="NF008005">
    <property type="entry name" value="PRK10734.1"/>
    <property type="match status" value="1"/>
</dbReference>
<dbReference type="EMBL" id="LR134238">
    <property type="protein sequence ID" value="VED08244.1"/>
    <property type="molecule type" value="Genomic_DNA"/>
</dbReference>
<evidence type="ECO:0000256" key="8">
    <source>
        <dbReference type="ARBA" id="ARBA00022989"/>
    </source>
</evidence>
<feature type="transmembrane region" description="Helical" evidence="11">
    <location>
        <begin position="276"/>
        <end position="294"/>
    </location>
</feature>
<feature type="domain" description="SIS" evidence="12">
    <location>
        <begin position="372"/>
        <end position="514"/>
    </location>
</feature>
<dbReference type="CDD" id="cd05014">
    <property type="entry name" value="SIS_Kpsf"/>
    <property type="match status" value="1"/>
</dbReference>
<evidence type="ECO:0000256" key="7">
    <source>
        <dbReference type="ARBA" id="ARBA00022985"/>
    </source>
</evidence>
<feature type="transmembrane region" description="Helical" evidence="11">
    <location>
        <begin position="170"/>
        <end position="188"/>
    </location>
</feature>
<dbReference type="GO" id="GO:0055085">
    <property type="term" value="P:transmembrane transport"/>
    <property type="evidence" value="ECO:0007669"/>
    <property type="project" value="InterPro"/>
</dbReference>
<organism evidence="13 14">
    <name type="scientific">Escherichia coli</name>
    <dbReference type="NCBI Taxonomy" id="562"/>
    <lineage>
        <taxon>Bacteria</taxon>
        <taxon>Pseudomonadati</taxon>
        <taxon>Pseudomonadota</taxon>
        <taxon>Gammaproteobacteria</taxon>
        <taxon>Enterobacterales</taxon>
        <taxon>Enterobacteriaceae</taxon>
        <taxon>Escherichia</taxon>
    </lineage>
</organism>
<evidence type="ECO:0000256" key="5">
    <source>
        <dbReference type="ARBA" id="ARBA00022692"/>
    </source>
</evidence>
<evidence type="ECO:0000259" key="12">
    <source>
        <dbReference type="PROSITE" id="PS51464"/>
    </source>
</evidence>
<dbReference type="SUPFAM" id="SSF53697">
    <property type="entry name" value="SIS domain"/>
    <property type="match status" value="1"/>
</dbReference>
<accession>A0A3S4NPC2</accession>
<dbReference type="GO" id="GO:0019146">
    <property type="term" value="F:arabinose-5-phosphate isomerase activity"/>
    <property type="evidence" value="ECO:0007669"/>
    <property type="project" value="UniProtKB-EC"/>
</dbReference>
<keyword evidence="10 11" id="KW-0472">Membrane</keyword>
<evidence type="ECO:0000313" key="14">
    <source>
        <dbReference type="Proteomes" id="UP000271797"/>
    </source>
</evidence>
<dbReference type="Pfam" id="PF01380">
    <property type="entry name" value="SIS"/>
    <property type="match status" value="1"/>
</dbReference>
<keyword evidence="6" id="KW-0677">Repeat</keyword>
<comment type="subunit">
    <text evidence="3">Homotetramer.</text>
</comment>
<dbReference type="InterPro" id="IPR050986">
    <property type="entry name" value="GutQ/KpsF_isomerases"/>
</dbReference>
<evidence type="ECO:0000256" key="10">
    <source>
        <dbReference type="ARBA" id="ARBA00023136"/>
    </source>
</evidence>
<dbReference type="Proteomes" id="UP000271797">
    <property type="component" value="Chromosome"/>
</dbReference>
<sequence length="568" mass="61020">MLLATALLIVGLLLVVYSADRLVFAASILCRTFGIPPLIIGMTVVSIGTSLPEIIVSLAASLHEQRDLAVGTALGSNIINILLILGLAALVRPFTVHSDVLRRELPLMLLVSVVAGSVLYDGQLSRSDGIFLLFLAVLWLLFIVKLARQAERQGTDSLTREQLAELPRDGGLPVAFLWLGIALIIMPVATRMVVDNATVLANYFAISELTMGLTAIAIGTSLPELATAIAGVRKGENDIAVGNIIGANIFNIVIVLGLPALITPGEIDPLAYSRDYSVMLLVSIIFALLCWRRSPQSGRGVGVLLTGGFIVWLAMLYWLSPYSLNNWKRIMSHVELQPGFDFQQAGKEVLAIERECLAELDQYINQNFTLACEKMFWCKGKVVVMGMGKSGHIGRKMAATFASTGTPSFFVHPGEAAHGDLGMVTPQDVVIAISNSGESSEITALIPVLKRLHVPLICITGRPESSMARAADVHLCVKVAKEACPLGLAPTSSTTATLVMGDALAVALLKARGFTAEDFALSHPGGALGRKLLLRVNDIMHTGDEIRMLRKRPVCVTHCWKLPAKILV</sequence>
<comment type="similarity">
    <text evidence="2">Belongs to the SIS family. GutQ/KpsF subfamily.</text>
</comment>
<reference evidence="13 14" key="1">
    <citation type="submission" date="2018-12" db="EMBL/GenBank/DDBJ databases">
        <authorList>
            <consortium name="Pathogen Informatics"/>
        </authorList>
    </citation>
    <scope>NUCLEOTIDE SEQUENCE [LARGE SCALE GENOMIC DNA]</scope>
    <source>
        <strain evidence="13 14">NCTC9044</strain>
    </source>
</reference>
<keyword evidence="7" id="KW-0448">Lipopolysaccharide biosynthesis</keyword>
<evidence type="ECO:0000256" key="4">
    <source>
        <dbReference type="ARBA" id="ARBA00012545"/>
    </source>
</evidence>
<evidence type="ECO:0000313" key="13">
    <source>
        <dbReference type="EMBL" id="VED08244.1"/>
    </source>
</evidence>
<evidence type="ECO:0000256" key="9">
    <source>
        <dbReference type="ARBA" id="ARBA00023122"/>
    </source>
</evidence>